<evidence type="ECO:0000313" key="2">
    <source>
        <dbReference type="EMBL" id="KFE54732.1"/>
    </source>
</evidence>
<dbReference type="Proteomes" id="UP000028631">
    <property type="component" value="Unassembled WGS sequence"/>
</dbReference>
<dbReference type="AlphaFoldDB" id="A0A085VH19"/>
<comment type="caution">
    <text evidence="2">The sequence shown here is derived from an EMBL/GenBank/DDBJ whole genome shotgun (WGS) entry which is preliminary data.</text>
</comment>
<reference evidence="2 3" key="1">
    <citation type="submission" date="2014-07" db="EMBL/GenBank/DDBJ databases">
        <title>Draft Genome Sequences of Environmental Pseudomonas syringae strains.</title>
        <authorList>
            <person name="Baltrus D.A."/>
            <person name="Berge O."/>
            <person name="Morris C."/>
        </authorList>
    </citation>
    <scope>NUCLEOTIDE SEQUENCE [LARGE SCALE GENOMIC DNA]</scope>
    <source>
        <strain evidence="2 3">GAW0119</strain>
    </source>
</reference>
<evidence type="ECO:0000313" key="3">
    <source>
        <dbReference type="Proteomes" id="UP000028631"/>
    </source>
</evidence>
<protein>
    <recommendedName>
        <fullName evidence="4">Lactate dehydrogenase</fullName>
    </recommendedName>
</protein>
<keyword evidence="3" id="KW-1185">Reference proteome</keyword>
<sequence>MNSISLITANTPVVVSPATPAVPLNEDKTRPTQTDSPAAVVMLGQDVKIPNSTTYNSLGALASFNPVYSLEQDVSNPLTKVLTGNIPAASTASRFQGLGAALLQQLAEDGTSKISQSVIRSAADNVKNAAALEVAQNQLHEKADNTITLTLKTKSGATITLNLTSSKDGLGVQADVSGGELSDSELEALGSLADSFQSAIDGLTAEKPRLNLGALAQLDPDVFTSVDLSARLKLGEDQYQTLSFKADEKSKSVEMSGPTGNVQLSVKNNNAILGNAQQQAKAVQSYLQQFDAAQERGEGDEDLMALFKDAFSSLQNTTKSLTTPTSSVSLNQVDQAMLTGLADFSASLTQTASSPNPMRPSEVDKFSYKASQTTETKGTTAENRSVEQKQTSSLNAAYHKSLYPGVALALGTDPETQNYKYYLIEDEASSTTRIAYNKGALVEASSVQSARQSTTVQTYELAKLVDTVTTPNEITHSRNLMAMIDAALRNDRNSQLTTGKSTLEDDLKPVHDKVLLQSNPSSIAS</sequence>
<dbReference type="OrthoDB" id="5941093at2"/>
<gene>
    <name evidence="2" type="ORF">IV01_14835</name>
</gene>
<evidence type="ECO:0000256" key="1">
    <source>
        <dbReference type="SAM" id="MobiDB-lite"/>
    </source>
</evidence>
<proteinExistence type="predicted"/>
<feature type="compositionally biased region" description="Polar residues" evidence="1">
    <location>
        <begin position="369"/>
        <end position="392"/>
    </location>
</feature>
<feature type="region of interest" description="Disordered" evidence="1">
    <location>
        <begin position="349"/>
        <end position="392"/>
    </location>
</feature>
<evidence type="ECO:0008006" key="4">
    <source>
        <dbReference type="Google" id="ProtNLM"/>
    </source>
</evidence>
<dbReference type="EMBL" id="JPQU01000041">
    <property type="protein sequence ID" value="KFE54732.1"/>
    <property type="molecule type" value="Genomic_DNA"/>
</dbReference>
<dbReference type="RefSeq" id="WP_032629260.1">
    <property type="nucleotide sequence ID" value="NZ_JPQU01000041.1"/>
</dbReference>
<dbReference type="PATRIC" id="fig|317.175.peg.3087"/>
<accession>A0A085VH19</accession>
<organism evidence="2 3">
    <name type="scientific">Pseudomonas syringae</name>
    <dbReference type="NCBI Taxonomy" id="317"/>
    <lineage>
        <taxon>Bacteria</taxon>
        <taxon>Pseudomonadati</taxon>
        <taxon>Pseudomonadota</taxon>
        <taxon>Gammaproteobacteria</taxon>
        <taxon>Pseudomonadales</taxon>
        <taxon>Pseudomonadaceae</taxon>
        <taxon>Pseudomonas</taxon>
    </lineage>
</organism>
<name>A0A085VH19_PSESX</name>